<dbReference type="OrthoDB" id="3635570at2759"/>
<evidence type="ECO:0008006" key="3">
    <source>
        <dbReference type="Google" id="ProtNLM"/>
    </source>
</evidence>
<dbReference type="STRING" id="1507870.A0A1V8SA02"/>
<organism evidence="1 2">
    <name type="scientific">Cryoendolithus antarcticus</name>
    <dbReference type="NCBI Taxonomy" id="1507870"/>
    <lineage>
        <taxon>Eukaryota</taxon>
        <taxon>Fungi</taxon>
        <taxon>Dikarya</taxon>
        <taxon>Ascomycota</taxon>
        <taxon>Pezizomycotina</taxon>
        <taxon>Dothideomycetes</taxon>
        <taxon>Dothideomycetidae</taxon>
        <taxon>Cladosporiales</taxon>
        <taxon>Cladosporiaceae</taxon>
        <taxon>Cryoendolithus</taxon>
    </lineage>
</organism>
<keyword evidence="2" id="KW-1185">Reference proteome</keyword>
<gene>
    <name evidence="1" type="ORF">B0A48_18168</name>
</gene>
<evidence type="ECO:0000313" key="1">
    <source>
        <dbReference type="EMBL" id="OQN95883.1"/>
    </source>
</evidence>
<sequence length="161" mass="18677">MAAAEVLALPELLRNVLRHLDVETLLLSQRVNTLFKSGIQRSKDLQEKLYFRLKSSTEFDAEVTLNPLLTEPHEVWTKIRRTLQWHFAFDSFRLPPIQAQKEYDFLRKTISAGKLRLERNSNMASHEGFDWEESTWIPPVGAAGYDVYGDYVTQQKVIDPV</sequence>
<dbReference type="InParanoid" id="A0A1V8SA02"/>
<dbReference type="AlphaFoldDB" id="A0A1V8SA02"/>
<evidence type="ECO:0000313" key="2">
    <source>
        <dbReference type="Proteomes" id="UP000192596"/>
    </source>
</evidence>
<proteinExistence type="predicted"/>
<dbReference type="EMBL" id="NAJO01000077">
    <property type="protein sequence ID" value="OQN95883.1"/>
    <property type="molecule type" value="Genomic_DNA"/>
</dbReference>
<reference evidence="2" key="1">
    <citation type="submission" date="2017-03" db="EMBL/GenBank/DDBJ databases">
        <title>Genomes of endolithic fungi from Antarctica.</title>
        <authorList>
            <person name="Coleine C."/>
            <person name="Masonjones S."/>
            <person name="Stajich J.E."/>
        </authorList>
    </citation>
    <scope>NUCLEOTIDE SEQUENCE [LARGE SCALE GENOMIC DNA]</scope>
    <source>
        <strain evidence="2">CCFEE 5527</strain>
    </source>
</reference>
<protein>
    <recommendedName>
        <fullName evidence="3">F-box domain-containing protein</fullName>
    </recommendedName>
</protein>
<comment type="caution">
    <text evidence="1">The sequence shown here is derived from an EMBL/GenBank/DDBJ whole genome shotgun (WGS) entry which is preliminary data.</text>
</comment>
<dbReference type="Proteomes" id="UP000192596">
    <property type="component" value="Unassembled WGS sequence"/>
</dbReference>
<accession>A0A1V8SA02</accession>
<name>A0A1V8SA02_9PEZI</name>